<dbReference type="InterPro" id="IPR009027">
    <property type="entry name" value="Ribosomal_bL9/RNase_H1_N"/>
</dbReference>
<reference evidence="5 6" key="1">
    <citation type="journal article" date="2014" name="PLoS ONE">
        <title>De novo Genome Assembly of the Fungal Plant Pathogen Pyrenophora semeniperda.</title>
        <authorList>
            <person name="Soliai M.M."/>
            <person name="Meyer S.E."/>
            <person name="Udall J.A."/>
            <person name="Elzinga D.E."/>
            <person name="Hermansen R.A."/>
            <person name="Bodily P.M."/>
            <person name="Hart A.A."/>
            <person name="Coleman C.E."/>
        </authorList>
    </citation>
    <scope>NUCLEOTIDE SEQUENCE [LARGE SCALE GENOMIC DNA]</scope>
    <source>
        <strain evidence="5 6">CCB06</strain>
        <tissue evidence="5">Mycelium</tissue>
    </source>
</reference>
<keyword evidence="6" id="KW-1185">Reference proteome</keyword>
<dbReference type="Gene3D" id="3.40.5.10">
    <property type="entry name" value="Ribosomal protein L9, N-terminal domain"/>
    <property type="match status" value="1"/>
</dbReference>
<dbReference type="PANTHER" id="PTHR21368">
    <property type="entry name" value="50S RIBOSOMAL PROTEIN L9"/>
    <property type="match status" value="1"/>
</dbReference>
<keyword evidence="2" id="KW-0689">Ribosomal protein</keyword>
<dbReference type="AlphaFoldDB" id="A0A3M7MB04"/>
<evidence type="ECO:0000313" key="5">
    <source>
        <dbReference type="EMBL" id="RMZ71701.1"/>
    </source>
</evidence>
<organism evidence="5 6">
    <name type="scientific">Pyrenophora seminiperda CCB06</name>
    <dbReference type="NCBI Taxonomy" id="1302712"/>
    <lineage>
        <taxon>Eukaryota</taxon>
        <taxon>Fungi</taxon>
        <taxon>Dikarya</taxon>
        <taxon>Ascomycota</taxon>
        <taxon>Pezizomycotina</taxon>
        <taxon>Dothideomycetes</taxon>
        <taxon>Pleosporomycetidae</taxon>
        <taxon>Pleosporales</taxon>
        <taxon>Pleosporineae</taxon>
        <taxon>Pleosporaceae</taxon>
        <taxon>Pyrenophora</taxon>
    </lineage>
</organism>
<dbReference type="GO" id="GO:1990904">
    <property type="term" value="C:ribonucleoprotein complex"/>
    <property type="evidence" value="ECO:0007669"/>
    <property type="project" value="UniProtKB-KW"/>
</dbReference>
<keyword evidence="3" id="KW-0687">Ribonucleoprotein</keyword>
<dbReference type="Proteomes" id="UP000265663">
    <property type="component" value="Unassembled WGS sequence"/>
</dbReference>
<evidence type="ECO:0000256" key="1">
    <source>
        <dbReference type="ARBA" id="ARBA00010605"/>
    </source>
</evidence>
<dbReference type="GO" id="GO:0003735">
    <property type="term" value="F:structural constituent of ribosome"/>
    <property type="evidence" value="ECO:0007669"/>
    <property type="project" value="InterPro"/>
</dbReference>
<name>A0A3M7MB04_9PLEO</name>
<comment type="similarity">
    <text evidence="1">Belongs to the bacterial ribosomal protein bL9 family.</text>
</comment>
<evidence type="ECO:0000256" key="2">
    <source>
        <dbReference type="ARBA" id="ARBA00022980"/>
    </source>
</evidence>
<accession>A0A3M7MB04</accession>
<dbReference type="SUPFAM" id="SSF55658">
    <property type="entry name" value="L9 N-domain-like"/>
    <property type="match status" value="1"/>
</dbReference>
<sequence>MRSIVRSLPSMRYRAGRHLSFAREAGKGMPSPATGAFRLRRKDPELLYVDTFLDLDDGTSYHDTPNGFNKGLSAAPAVHIMVTRQNFDVWGPQQTRNISKKAKEAERNIIVKLLKDVPRYGRAGSYVPLNPSLMRNRWFPARIADYVPAPQLKQLKAQDADMARDPSFGIRANLEEVEEDDDDDSMWQQRHYIRPIEIAVLSPKRSMELIDTFVPPTIDFYRQRIEQESQSRPRMGSSGAADILTAIAMNKAKSNPDAIYGSVSSADLVNTIRGALAHNDEAARVILNEADVKFLSGHEEGDPSRVKQLGIFKAEIRLPGAQEALERTIRIRAKESEA</sequence>
<dbReference type="InterPro" id="IPR020070">
    <property type="entry name" value="Ribosomal_bL9_N"/>
</dbReference>
<feature type="domain" description="Ribosomal protein L9" evidence="4">
    <location>
        <begin position="111"/>
        <end position="155"/>
    </location>
</feature>
<dbReference type="Pfam" id="PF01281">
    <property type="entry name" value="Ribosomal_L9_N"/>
    <property type="match status" value="1"/>
</dbReference>
<dbReference type="EMBL" id="KE747827">
    <property type="protein sequence ID" value="RMZ71701.1"/>
    <property type="molecule type" value="Genomic_DNA"/>
</dbReference>
<evidence type="ECO:0000256" key="3">
    <source>
        <dbReference type="ARBA" id="ARBA00023274"/>
    </source>
</evidence>
<evidence type="ECO:0000313" key="6">
    <source>
        <dbReference type="Proteomes" id="UP000265663"/>
    </source>
</evidence>
<dbReference type="GO" id="GO:0005840">
    <property type="term" value="C:ribosome"/>
    <property type="evidence" value="ECO:0007669"/>
    <property type="project" value="UniProtKB-KW"/>
</dbReference>
<gene>
    <name evidence="5" type="ORF">GMOD_00006844</name>
</gene>
<dbReference type="GO" id="GO:0006412">
    <property type="term" value="P:translation"/>
    <property type="evidence" value="ECO:0007669"/>
    <property type="project" value="InterPro"/>
</dbReference>
<protein>
    <submittedName>
        <fullName evidence="5">Ribosomal l9 rnase h1</fullName>
    </submittedName>
</protein>
<dbReference type="OrthoDB" id="5555409at2759"/>
<dbReference type="InterPro" id="IPR000244">
    <property type="entry name" value="Ribosomal_bL9"/>
</dbReference>
<evidence type="ECO:0000259" key="4">
    <source>
        <dbReference type="Pfam" id="PF01281"/>
    </source>
</evidence>
<proteinExistence type="inferred from homology"/>
<dbReference type="InterPro" id="IPR036935">
    <property type="entry name" value="Ribosomal_bL9_N_sf"/>
</dbReference>